<feature type="non-terminal residue" evidence="1">
    <location>
        <position position="1"/>
    </location>
</feature>
<evidence type="ECO:0000313" key="1">
    <source>
        <dbReference type="EMBL" id="CAG8539143.1"/>
    </source>
</evidence>
<reference evidence="1" key="1">
    <citation type="submission" date="2021-06" db="EMBL/GenBank/DDBJ databases">
        <authorList>
            <person name="Kallberg Y."/>
            <person name="Tangrot J."/>
            <person name="Rosling A."/>
        </authorList>
    </citation>
    <scope>NUCLEOTIDE SEQUENCE</scope>
    <source>
        <strain evidence="1">87-6 pot B 2015</strain>
    </source>
</reference>
<accession>A0A9N9ANF7</accession>
<sequence length="74" mass="8733">SMLDGLLKNQQMKETSIRMTLNLSQGWTQEKEMNILKLLGQKPDIDWCGCFKDSTERTNNFSLIEYIKEEYQNL</sequence>
<dbReference type="AlphaFoldDB" id="A0A9N9ANF7"/>
<proteinExistence type="predicted"/>
<protein>
    <submittedName>
        <fullName evidence="1">2701_t:CDS:1</fullName>
    </submittedName>
</protein>
<name>A0A9N9ANF7_FUNMO</name>
<gene>
    <name evidence="1" type="ORF">FMOSSE_LOCUS5892</name>
</gene>
<keyword evidence="2" id="KW-1185">Reference proteome</keyword>
<dbReference type="Proteomes" id="UP000789375">
    <property type="component" value="Unassembled WGS sequence"/>
</dbReference>
<evidence type="ECO:0000313" key="2">
    <source>
        <dbReference type="Proteomes" id="UP000789375"/>
    </source>
</evidence>
<comment type="caution">
    <text evidence="1">The sequence shown here is derived from an EMBL/GenBank/DDBJ whole genome shotgun (WGS) entry which is preliminary data.</text>
</comment>
<organism evidence="1 2">
    <name type="scientific">Funneliformis mosseae</name>
    <name type="common">Endomycorrhizal fungus</name>
    <name type="synonym">Glomus mosseae</name>
    <dbReference type="NCBI Taxonomy" id="27381"/>
    <lineage>
        <taxon>Eukaryota</taxon>
        <taxon>Fungi</taxon>
        <taxon>Fungi incertae sedis</taxon>
        <taxon>Mucoromycota</taxon>
        <taxon>Glomeromycotina</taxon>
        <taxon>Glomeromycetes</taxon>
        <taxon>Glomerales</taxon>
        <taxon>Glomeraceae</taxon>
        <taxon>Funneliformis</taxon>
    </lineage>
</organism>
<dbReference type="EMBL" id="CAJVPP010001175">
    <property type="protein sequence ID" value="CAG8539143.1"/>
    <property type="molecule type" value="Genomic_DNA"/>
</dbReference>